<evidence type="ECO:0000259" key="1">
    <source>
        <dbReference type="Pfam" id="PF00881"/>
    </source>
</evidence>
<dbReference type="Proteomes" id="UP000015559">
    <property type="component" value="Chromosome"/>
</dbReference>
<dbReference type="Pfam" id="PF00881">
    <property type="entry name" value="Nitroreductase"/>
    <property type="match status" value="1"/>
</dbReference>
<dbReference type="EMBL" id="AP013066">
    <property type="protein sequence ID" value="BAN35990.1"/>
    <property type="molecule type" value="Genomic_DNA"/>
</dbReference>
<name>S6AAJ9_SULDS</name>
<evidence type="ECO:0000313" key="2">
    <source>
        <dbReference type="EMBL" id="BAN35990.1"/>
    </source>
</evidence>
<dbReference type="AlphaFoldDB" id="S6AAJ9"/>
<gene>
    <name evidence="2" type="ORF">SCD_n02181</name>
</gene>
<dbReference type="HOGENOM" id="CLU_2398494_0_0_4"/>
<dbReference type="GO" id="GO:0016491">
    <property type="term" value="F:oxidoreductase activity"/>
    <property type="evidence" value="ECO:0007669"/>
    <property type="project" value="InterPro"/>
</dbReference>
<dbReference type="InterPro" id="IPR029479">
    <property type="entry name" value="Nitroreductase"/>
</dbReference>
<feature type="domain" description="Nitroreductase" evidence="1">
    <location>
        <begin position="24"/>
        <end position="87"/>
    </location>
</feature>
<sequence length="93" mass="9932">MEKWIYTGLFMMSVTGNGWAQETDAGAEQKALYSATDTGFIAQNVYFFCTSAGLATVVRGSIDRAALGAVMGLGSHQQIILAQSVGYPAKYVQ</sequence>
<accession>S6AAJ9</accession>
<dbReference type="RefSeq" id="WP_009205187.1">
    <property type="nucleotide sequence ID" value="NC_022357.1"/>
</dbReference>
<dbReference type="STRING" id="1163617.SCD_n02181"/>
<dbReference type="SUPFAM" id="SSF55469">
    <property type="entry name" value="FMN-dependent nitroreductase-like"/>
    <property type="match status" value="1"/>
</dbReference>
<dbReference type="Gene3D" id="3.40.109.10">
    <property type="entry name" value="NADH Oxidase"/>
    <property type="match status" value="1"/>
</dbReference>
<dbReference type="OrthoDB" id="9802775at2"/>
<protein>
    <submittedName>
        <fullName evidence="2">Nitroreductase</fullName>
    </submittedName>
</protein>
<dbReference type="InterPro" id="IPR000415">
    <property type="entry name" value="Nitroreductase-like"/>
</dbReference>
<organism evidence="2 3">
    <name type="scientific">Sulfuricella denitrificans (strain DSM 22764 / NBRC 105220 / skB26)</name>
    <dbReference type="NCBI Taxonomy" id="1163617"/>
    <lineage>
        <taxon>Bacteria</taxon>
        <taxon>Pseudomonadati</taxon>
        <taxon>Pseudomonadota</taxon>
        <taxon>Betaproteobacteria</taxon>
        <taxon>Nitrosomonadales</taxon>
        <taxon>Sulfuricellaceae</taxon>
        <taxon>Sulfuricella</taxon>
    </lineage>
</organism>
<proteinExistence type="predicted"/>
<dbReference type="KEGG" id="sdr:SCD_n02181"/>
<evidence type="ECO:0000313" key="3">
    <source>
        <dbReference type="Proteomes" id="UP000015559"/>
    </source>
</evidence>
<keyword evidence="3" id="KW-1185">Reference proteome</keyword>
<reference evidence="2 3" key="1">
    <citation type="journal article" date="2012" name="Appl. Environ. Microbiol.">
        <title>Draft genome sequence of a psychrotolerant sulfur-oxidizing bacterium, Sulfuricella denitrificans skB26, and proteomic insights into cold adaptation.</title>
        <authorList>
            <person name="Watanabe T."/>
            <person name="Kojima H."/>
            <person name="Fukui M."/>
        </authorList>
    </citation>
    <scope>NUCLEOTIDE SEQUENCE [LARGE SCALE GENOMIC DNA]</scope>
    <source>
        <strain evidence="3">skB26</strain>
    </source>
</reference>
<dbReference type="eggNOG" id="COG0778">
    <property type="taxonomic scope" value="Bacteria"/>
</dbReference>